<accession>E0XR26</accession>
<sequence length="55" mass="6607">MPKSFRIRFFSVKLNAMRISYTLLRNFFRALLPWESAKSQRSLFFTENSDADQSR</sequence>
<name>E0XR26_9GAMM</name>
<proteinExistence type="predicted"/>
<reference evidence="1" key="1">
    <citation type="journal article" date="2011" name="Environ. Microbiol.">
        <title>Time-series analyses of Monterey Bay coastal microbial picoplankton using a 'genome proxy' microarray.</title>
        <authorList>
            <person name="Rich V.I."/>
            <person name="Pham V.D."/>
            <person name="Eppley J."/>
            <person name="Shi Y."/>
            <person name="DeLong E.F."/>
        </authorList>
    </citation>
    <scope>NUCLEOTIDE SEQUENCE</scope>
</reference>
<protein>
    <submittedName>
        <fullName evidence="1">Uncharacterized protein</fullName>
    </submittedName>
</protein>
<evidence type="ECO:0000313" key="1">
    <source>
        <dbReference type="EMBL" id="ADI16867.1"/>
    </source>
</evidence>
<dbReference type="AlphaFoldDB" id="E0XR26"/>
<organism evidence="1">
    <name type="scientific">uncultured gamma proteobacterium HF0010_16J05</name>
    <dbReference type="NCBI Taxonomy" id="710981"/>
    <lineage>
        <taxon>Bacteria</taxon>
        <taxon>Pseudomonadati</taxon>
        <taxon>Pseudomonadota</taxon>
        <taxon>Gammaproteobacteria</taxon>
        <taxon>environmental samples</taxon>
    </lineage>
</organism>
<dbReference type="EMBL" id="GU474849">
    <property type="protein sequence ID" value="ADI16867.1"/>
    <property type="molecule type" value="Genomic_DNA"/>
</dbReference>